<feature type="region of interest" description="Disordered" evidence="2">
    <location>
        <begin position="137"/>
        <end position="159"/>
    </location>
</feature>
<feature type="region of interest" description="Disordered" evidence="2">
    <location>
        <begin position="324"/>
        <end position="433"/>
    </location>
</feature>
<dbReference type="Proteomes" id="UP000664096">
    <property type="component" value="Unassembled WGS sequence"/>
</dbReference>
<feature type="compositionally biased region" description="Low complexity" evidence="2">
    <location>
        <begin position="375"/>
        <end position="391"/>
    </location>
</feature>
<feature type="compositionally biased region" description="Low complexity" evidence="2">
    <location>
        <begin position="146"/>
        <end position="159"/>
    </location>
</feature>
<feature type="compositionally biased region" description="Polar residues" evidence="2">
    <location>
        <begin position="408"/>
        <end position="417"/>
    </location>
</feature>
<gene>
    <name evidence="3" type="ORF">JF539_15350</name>
</gene>
<proteinExistence type="predicted"/>
<name>A0A939EGF1_9HYPH</name>
<evidence type="ECO:0000313" key="4">
    <source>
        <dbReference type="Proteomes" id="UP000664096"/>
    </source>
</evidence>
<keyword evidence="1" id="KW-0175">Coiled coil</keyword>
<feature type="coiled-coil region" evidence="1">
    <location>
        <begin position="52"/>
        <end position="135"/>
    </location>
</feature>
<evidence type="ECO:0000256" key="2">
    <source>
        <dbReference type="SAM" id="MobiDB-lite"/>
    </source>
</evidence>
<feature type="compositionally biased region" description="Basic residues" evidence="2">
    <location>
        <begin position="420"/>
        <end position="433"/>
    </location>
</feature>
<reference evidence="3" key="1">
    <citation type="submission" date="2020-12" db="EMBL/GenBank/DDBJ databases">
        <title>Oil enriched cultivation method for isolating marine PHA-producing bacteria.</title>
        <authorList>
            <person name="Zheng W."/>
            <person name="Yu S."/>
            <person name="Huang Y."/>
        </authorList>
    </citation>
    <scope>NUCLEOTIDE SEQUENCE</scope>
    <source>
        <strain evidence="3">SY-2-12</strain>
    </source>
</reference>
<feature type="compositionally biased region" description="Basic and acidic residues" evidence="2">
    <location>
        <begin position="397"/>
        <end position="407"/>
    </location>
</feature>
<comment type="caution">
    <text evidence="3">The sequence shown here is derived from an EMBL/GenBank/DDBJ whole genome shotgun (WGS) entry which is preliminary data.</text>
</comment>
<feature type="compositionally biased region" description="Polar residues" evidence="2">
    <location>
        <begin position="349"/>
        <end position="362"/>
    </location>
</feature>
<accession>A0A939EGF1</accession>
<evidence type="ECO:0000256" key="1">
    <source>
        <dbReference type="SAM" id="Coils"/>
    </source>
</evidence>
<dbReference type="EMBL" id="JAEKJZ010000003">
    <property type="protein sequence ID" value="MBN9671723.1"/>
    <property type="molecule type" value="Genomic_DNA"/>
</dbReference>
<sequence>MYMALGFCTAGLIGLAILPAFYRRAARLTEEALRAVNPSSYAEVRAAQDQERARHAMDLRRAERRLEDERDKSSRFHIDATRLKGELREQNRVHKARIAELEAKIAAIAGDDQAIDLLTEEVKTLRQKLSEAEKALAQNWTKGPGEKAAPAAAAENPEDASAWLPTADTVALTTITSLEAEVATLKAKLASFSPTVAGQIEESRNEAAKGRLAELEGQLVDTESRFIAAQAEVTRLSLLLDSANATETGLQKSLDDQMKMLAEENARHQSDLEAKNRMMARMSGQIDRLREDLARSPALLELRQELKALASRVARADTVSIAAGGLSGDTLPEQTAAPAEQLPPPEASTAPQQREAQASGPANSAAGATAPQNPVSAKSSEIASAAEALVSRIVSSNRDKPQSDTKDPSASTPQSAPTARKTKATKAKKKNVA</sequence>
<protein>
    <submittedName>
        <fullName evidence="3">Uncharacterized protein</fullName>
    </submittedName>
</protein>
<feature type="coiled-coil region" evidence="1">
    <location>
        <begin position="205"/>
        <end position="232"/>
    </location>
</feature>
<dbReference type="AlphaFoldDB" id="A0A939EGF1"/>
<evidence type="ECO:0000313" key="3">
    <source>
        <dbReference type="EMBL" id="MBN9671723.1"/>
    </source>
</evidence>
<feature type="coiled-coil region" evidence="1">
    <location>
        <begin position="258"/>
        <end position="319"/>
    </location>
</feature>
<organism evidence="3 4">
    <name type="scientific">Roseibium aggregatum</name>
    <dbReference type="NCBI Taxonomy" id="187304"/>
    <lineage>
        <taxon>Bacteria</taxon>
        <taxon>Pseudomonadati</taxon>
        <taxon>Pseudomonadota</taxon>
        <taxon>Alphaproteobacteria</taxon>
        <taxon>Hyphomicrobiales</taxon>
        <taxon>Stappiaceae</taxon>
        <taxon>Roseibium</taxon>
    </lineage>
</organism>